<dbReference type="PANTHER" id="PTHR42693:SF53">
    <property type="entry name" value="ENDO-4-O-SULFATASE"/>
    <property type="match status" value="1"/>
</dbReference>
<reference evidence="4 5" key="1">
    <citation type="submission" date="2019-02" db="EMBL/GenBank/DDBJ databases">
        <title>Deep-cultivation of Planctomycetes and their phenomic and genomic characterization uncovers novel biology.</title>
        <authorList>
            <person name="Wiegand S."/>
            <person name="Jogler M."/>
            <person name="Boedeker C."/>
            <person name="Pinto D."/>
            <person name="Vollmers J."/>
            <person name="Rivas-Marin E."/>
            <person name="Kohn T."/>
            <person name="Peeters S.H."/>
            <person name="Heuer A."/>
            <person name="Rast P."/>
            <person name="Oberbeckmann S."/>
            <person name="Bunk B."/>
            <person name="Jeske O."/>
            <person name="Meyerdierks A."/>
            <person name="Storesund J.E."/>
            <person name="Kallscheuer N."/>
            <person name="Luecker S."/>
            <person name="Lage O.M."/>
            <person name="Pohl T."/>
            <person name="Merkel B.J."/>
            <person name="Hornburger P."/>
            <person name="Mueller R.-W."/>
            <person name="Bruemmer F."/>
            <person name="Labrenz M."/>
            <person name="Spormann A.M."/>
            <person name="Op den Camp H."/>
            <person name="Overmann J."/>
            <person name="Amann R."/>
            <person name="Jetten M.S.M."/>
            <person name="Mascher T."/>
            <person name="Medema M.H."/>
            <person name="Devos D.P."/>
            <person name="Kaster A.-K."/>
            <person name="Ovreas L."/>
            <person name="Rohde M."/>
            <person name="Galperin M.Y."/>
            <person name="Jogler C."/>
        </authorList>
    </citation>
    <scope>NUCLEOTIDE SEQUENCE [LARGE SCALE GENOMIC DNA]</scope>
    <source>
        <strain evidence="4 5">Mal4</strain>
    </source>
</reference>
<dbReference type="InterPro" id="IPR050738">
    <property type="entry name" value="Sulfatase"/>
</dbReference>
<accession>A0A517ZDR1</accession>
<dbReference type="EMBL" id="CP036275">
    <property type="protein sequence ID" value="QDU40613.1"/>
    <property type="molecule type" value="Genomic_DNA"/>
</dbReference>
<proteinExistence type="inferred from homology"/>
<keyword evidence="2 4" id="KW-0378">Hydrolase</keyword>
<evidence type="ECO:0000256" key="1">
    <source>
        <dbReference type="ARBA" id="ARBA00008779"/>
    </source>
</evidence>
<dbReference type="Pfam" id="PF00884">
    <property type="entry name" value="Sulfatase"/>
    <property type="match status" value="1"/>
</dbReference>
<dbReference type="CDD" id="cd16146">
    <property type="entry name" value="ARS_like"/>
    <property type="match status" value="1"/>
</dbReference>
<evidence type="ECO:0000313" key="5">
    <source>
        <dbReference type="Proteomes" id="UP000320496"/>
    </source>
</evidence>
<name>A0A517ZDR1_9PLAN</name>
<dbReference type="SUPFAM" id="SSF53649">
    <property type="entry name" value="Alkaline phosphatase-like"/>
    <property type="match status" value="1"/>
</dbReference>
<sequence length="582" mass="64572">MRTPRLLSVLGLLLTGLIVGVSARASLAAPPNVVLVITDDQGYGDIGAHGNEMIRTPNLDRLHGESVRLTDYHVDPTCSPTRSALMSGRYSTRTGVWHTIMGRSMMSTDELTLAEVFAENGYRAGMFGKWHLGDTYPLRPQDQGFQTVVHHGGGGVGQTPDWWGNDYFDDTYLHEDGTPEQFTGYCTDVWFDEALKFIESSREKPFFCYLSTNAPHGPYYVEQSYKQPYLDAGVPEPMASFYGMITNIDDNMGRLVKKLDELGLSDNTILIFTTDNGTAAGVARGRQQQNAKWKGFNAGMRGQKGSEYDGGHRVPFFLRWPAGDLHGGRDVDTLAAHVDVLPTLVDLCGIDKPKGPPIDGTSLVHVLKGSDEVLRDRTLVVHSQRIEYPEKWRKSAVMTENWRLVNGKELFDIQSDPGQNSNVASAHPQVVGQLRDAYEQWWTSLSPVFDEHVRIVLGAEDANPTSFTCHDWHAPQPQVPWHQGMIARNPEANGYWMVDVAEAGTYEFRLRMRPAGVAYGLPAGTAKVRVGDVEASEPIEDGELFALVTVELKAGPNKLQTWLDSKDGKSRGAYFVDVQRVE</sequence>
<comment type="similarity">
    <text evidence="1">Belongs to the sulfatase family.</text>
</comment>
<dbReference type="EC" id="3.1.6.1" evidence="4"/>
<dbReference type="GO" id="GO:0004065">
    <property type="term" value="F:arylsulfatase activity"/>
    <property type="evidence" value="ECO:0007669"/>
    <property type="project" value="UniProtKB-EC"/>
</dbReference>
<feature type="domain" description="Sulfatase N-terminal" evidence="3">
    <location>
        <begin position="31"/>
        <end position="350"/>
    </location>
</feature>
<dbReference type="PANTHER" id="PTHR42693">
    <property type="entry name" value="ARYLSULFATASE FAMILY MEMBER"/>
    <property type="match status" value="1"/>
</dbReference>
<dbReference type="Gene3D" id="3.40.720.10">
    <property type="entry name" value="Alkaline Phosphatase, subunit A"/>
    <property type="match status" value="1"/>
</dbReference>
<keyword evidence="5" id="KW-1185">Reference proteome</keyword>
<evidence type="ECO:0000259" key="3">
    <source>
        <dbReference type="Pfam" id="PF00884"/>
    </source>
</evidence>
<protein>
    <submittedName>
        <fullName evidence="4">Arylsulfatase</fullName>
        <ecNumber evidence="4">3.1.6.1</ecNumber>
    </submittedName>
</protein>
<dbReference type="KEGG" id="mri:Mal4_49710"/>
<dbReference type="Gene3D" id="3.30.1120.10">
    <property type="match status" value="1"/>
</dbReference>
<dbReference type="InterPro" id="IPR017850">
    <property type="entry name" value="Alkaline_phosphatase_core_sf"/>
</dbReference>
<dbReference type="InterPro" id="IPR000917">
    <property type="entry name" value="Sulfatase_N"/>
</dbReference>
<evidence type="ECO:0000256" key="2">
    <source>
        <dbReference type="ARBA" id="ARBA00022801"/>
    </source>
</evidence>
<evidence type="ECO:0000313" key="4">
    <source>
        <dbReference type="EMBL" id="QDU40613.1"/>
    </source>
</evidence>
<dbReference type="Proteomes" id="UP000320496">
    <property type="component" value="Chromosome"/>
</dbReference>
<dbReference type="AlphaFoldDB" id="A0A517ZDR1"/>
<gene>
    <name evidence="4" type="primary">atsA_53</name>
    <name evidence="4" type="ORF">Mal4_49710</name>
</gene>
<dbReference type="RefSeq" id="WP_231746636.1">
    <property type="nucleotide sequence ID" value="NZ_CP036275.1"/>
</dbReference>
<dbReference type="FunFam" id="3.40.720.10:FF:000070">
    <property type="entry name" value="Arylsulfatase A"/>
    <property type="match status" value="1"/>
</dbReference>
<organism evidence="4 5">
    <name type="scientific">Maioricimonas rarisocia</name>
    <dbReference type="NCBI Taxonomy" id="2528026"/>
    <lineage>
        <taxon>Bacteria</taxon>
        <taxon>Pseudomonadati</taxon>
        <taxon>Planctomycetota</taxon>
        <taxon>Planctomycetia</taxon>
        <taxon>Planctomycetales</taxon>
        <taxon>Planctomycetaceae</taxon>
        <taxon>Maioricimonas</taxon>
    </lineage>
</organism>